<dbReference type="GO" id="GO:0032040">
    <property type="term" value="C:small-subunit processome"/>
    <property type="evidence" value="ECO:0007669"/>
    <property type="project" value="TreeGrafter"/>
</dbReference>
<keyword evidence="6" id="KW-1185">Reference proteome</keyword>
<feature type="region of interest" description="Disordered" evidence="1">
    <location>
        <begin position="1820"/>
        <end position="1904"/>
    </location>
</feature>
<evidence type="ECO:0000259" key="3">
    <source>
        <dbReference type="Pfam" id="PF20416"/>
    </source>
</evidence>
<dbReference type="Pfam" id="PF23099">
    <property type="entry name" value="UTP20_C"/>
    <property type="match status" value="1"/>
</dbReference>
<dbReference type="SUPFAM" id="SSF48371">
    <property type="entry name" value="ARM repeat"/>
    <property type="match status" value="2"/>
</dbReference>
<dbReference type="InterPro" id="IPR046523">
    <property type="entry name" value="UTP20_dom"/>
</dbReference>
<dbReference type="InterPro" id="IPR011430">
    <property type="entry name" value="UTP20_N"/>
</dbReference>
<feature type="domain" description="U3 small nucleolar RNA-associated protein 20 N-terminal" evidence="2">
    <location>
        <begin position="932"/>
        <end position="1587"/>
    </location>
</feature>
<dbReference type="GO" id="GO:0030686">
    <property type="term" value="C:90S preribosome"/>
    <property type="evidence" value="ECO:0007669"/>
    <property type="project" value="TreeGrafter"/>
</dbReference>
<evidence type="ECO:0000259" key="4">
    <source>
        <dbReference type="Pfam" id="PF23099"/>
    </source>
</evidence>
<feature type="compositionally biased region" description="Basic and acidic residues" evidence="1">
    <location>
        <begin position="1860"/>
        <end position="1880"/>
    </location>
</feature>
<dbReference type="PANTHER" id="PTHR17695:SF11">
    <property type="entry name" value="SMALL SUBUNIT PROCESSOME COMPONENT 20 HOMOLOG"/>
    <property type="match status" value="1"/>
</dbReference>
<dbReference type="InterPro" id="IPR016024">
    <property type="entry name" value="ARM-type_fold"/>
</dbReference>
<evidence type="ECO:0000259" key="2">
    <source>
        <dbReference type="Pfam" id="PF07539"/>
    </source>
</evidence>
<dbReference type="Pfam" id="PF07539">
    <property type="entry name" value="UTP20_N"/>
    <property type="match status" value="1"/>
</dbReference>
<accession>A0A267EPK2</accession>
<name>A0A267EPK2_9PLAT</name>
<feature type="domain" description="U3 small nucleolar RNA-associated protein 20 C-terminal" evidence="4">
    <location>
        <begin position="2640"/>
        <end position="2916"/>
    </location>
</feature>
<feature type="domain" description="U3 small nucleolar RNA-associated protein 20" evidence="3">
    <location>
        <begin position="1944"/>
        <end position="2160"/>
    </location>
</feature>
<evidence type="ECO:0000256" key="1">
    <source>
        <dbReference type="SAM" id="MobiDB-lite"/>
    </source>
</evidence>
<dbReference type="STRING" id="282301.A0A267EPK2"/>
<protein>
    <submittedName>
        <fullName evidence="5">Uncharacterized protein</fullName>
    </submittedName>
</protein>
<dbReference type="InterPro" id="IPR052575">
    <property type="entry name" value="SSU_processome_comp_20"/>
</dbReference>
<evidence type="ECO:0000313" key="5">
    <source>
        <dbReference type="EMBL" id="PAA63475.1"/>
    </source>
</evidence>
<evidence type="ECO:0000313" key="6">
    <source>
        <dbReference type="Proteomes" id="UP000215902"/>
    </source>
</evidence>
<comment type="caution">
    <text evidence="5">The sequence shown here is derived from an EMBL/GenBank/DDBJ whole genome shotgun (WGS) entry which is preliminary data.</text>
</comment>
<sequence>MEEEEVLSKKQRNTFKFQGFNEHKERIKLALLRNQLFPIKLDSDTDTKCAAALEKWTELNSTTEYVAFRRDVEVFVQSLEILVLHKDDVIATFKEALQNSSIESLQPIMEFGVALCFDLSEAMQWEFGSLVSIYTGLLSRHSAASSHQALEHAFTGISYTLYALRRQLRRQPDEAAIQLKPLLLAGGHVTELAAESFAFLLRKLPNQSNQLTARLLDLLASWLDSAAASDDADLMTEAVSGTVFYWLRGAAGQLAAGQFQTVYPRLIDWLIVNQELPATREIRLRCLTLVHVRLLRHARRGDNSDAAIEPIRRQLLDRLAGGSASDAAELVARLLLGEFDCYSKKNRRQALVLSQALIGGKGDPERWCRCIEKLSNNQSTWSKSVARLTAGLTRYFCQSSDGTSKITVDHCLEDNFCQRLFRCCRLSTWTLPGVDADNSEIWRRRFEFVQLVGGAGVGDEAGSDSGSLGRRFLRLALPMLAEAVCLGGAEAFEQLGAFCLAPASGCWRAPAESFEAVPAEDRLIDWAECGSEEKVLTELSSTIDRLASSADGFLCNRLALCCSFLPMSKFASESSLASVLDKLVNLTVRQLSNSSQTVALTLDQCQALFRCIYALLNLSADAAQLQNLISSLIDSLPCNCASPIYWKCIDFLLQFLSDRGDHLKLIFDNSNLANKLNSLAIDCLTSANHCVRLHCLRTLRQIVKQDANNPDDSVLLLLRCIESCLAAESLTVGIENLRECLRLLDGLDAERLAAASAAPSVAVSTLCCRYLLGLLRTQFTPLWTPIAKLLASHAAYAGSAFWSVLTSALTTANLDSASIIKDNAFETDDNGDDKQQKEEVAMATDSGDTVFINSFLDNEAKRLSYGQSSPSLERIDPLTYRLQLWRCLRVLSPQLVAKRTAITSPLILACLRNGEFCPSLNREPWIIRRRCQATLVAMLDLYSGLGKAIKCVSGEAELHRWYYSLLQCSVAQVRKAALRCIIAYGDKTLAGKPAAASSVDWIGFLHRLSDFKSTKEALVSIGGDLSEASELQRQAVLAVAMRLLLGRVRSGGGAGGQLQCIFAFLEESCQPEERRSFLNQLLFDQFAGLSLDNVSSIEIDSDVSIGRLQAAAKCALLVLSSMRLDASELCRLYSLLLCFCALLPRLAASLAANNTTSVSRIASSQLRGLRQACQKAVLRALESGSDRLLTERLIDDTFKHCVEPHLPRLATEAATAGTPGLALRLLQIWSADNRHDRLLEGQPIQSLAELLSNANSPSNGSVSEPVLLACLSIFNNLLGEEADSTAPIEAMQADNRKLSRPHYLMPVADSLASFVSNRLSPGRLEASIDVSREALRLLALLVDNGLYRAEACEKLAGTLLRLLLLPVDGNKSKSSKKKVGGGIGGLRSDEFQARLLAALLTLLKRAASPCRTLFLQAFTLFSKLTHRSSRILLCQIAEAAVNKLGLVSQPLGELANDLNAWDKRHIEMPDFERRERGHQSALTIVTALTAGPSLSSSSLSGWSQLLNNRLETLLIAEHCALHTLAHVTDGPLRLLASELLQSLIAALAALDIASTDAADRDESEARSRVLNMLLWRSVWPAIAQGVKMDENRRVEYIGLLGKIVTEFGHHARLQGLAGLLPSAQQQQASADASAGSSTSASVNDSFFDNVRSVNSARIVKGFRQLITYLASPRGDCIPANLLYHYLLPLPMHYLHKSGRSASAGKQQQQQQASNRRSLIESSLELLASISSRLSWPMLQQLLKLCLKGLDGPATESKLPVRLAVAALSGLGEIGELDEDDQLEIEPEAASKQTGNRKRRLRFFQQSVPVSNSFATVKRAKKLSPEVNNGRPEVTNSKSEVTNGKPEVTKGEPEVTIGEPEVTKGEPEMTNRKPEVTKGEPEVTNGEPEVTNEEPAASNSATRSMGGSGPLTFLIEFVCPRLERHLSRDKTAAEQQHRLAPRQEPQVLQVSVAVALAQLLAKLPRRLRDQRLPKLVYRLAEFLRSREHAVRKEAGATLVRVVQLLGNDYLGFVARELSLLLARGYTRHVLAHTLHSLLRHCQAAGMPTGCLDGETLDRLCRIYMDELLGDLSKEKEVEALTRKLPEAQRTHAYSVMHRLGSMVGPTGLAQLTNILANQCSAVRSLAALKKLERLCGQLERADSLPGNSGLTDEQLLTAAHLLCRRAGDEQNGDNNSKDKLLVASGIEPAAEHRSVGIRGPDCRLLDPEPARSETRPAQLGSYQVLLRFGLRLLYAVLRNASSKSDSESGKNKNCSPISRRMLDPFVPILLSSLDSQHTAVLTAALQCLSRLVPLHQLAATAAADLDKGQGQSSNAYRPIAKRVLALFNEQSLHWSTRQQLQQPSQLQQLLHKTLAVLIRHDALSQPDLVTIVDYIALDVDSPHRASHAFPLLRALLAKRLNPKPQLRHELDVETEKDHASLSSIMDSLRSLVVTSALDYVRSQSRDCLLIYLRDYQLPAKTVRRYLDFFLVQLDYDGVDGRSSAVQMLASLIHCISADWLVNGDLARVLFLKLLVAADSECNDQLRARLTDCLHGLLRRCGADQRRELFASALRLMRTDVKQLSQRVVQQRLGLTAALSFFEYREVETESGDEENWSTVELHTCLAELLKQLADASLSTAEHEQKPKSLKQAQETDVVNEAIDHALFRCVDLLARCPNALQLQQVHTDIWSLLESLLNHRFAWVRRRCLQLVANRLAEQSQPAMTDTDSAMSHCRTLALAFFDQLKSPHLDEAWSDDVARALVHLCCRVHQLELGSDASPATAGLTGADKGFSTEWILLRVGRESRYELQHLKPSTLRRCLALKVCAGVASVLGGDALESSGCLRRCLAVAARELRQRNASPEVTDLAHSLLDTLRRGVGESAVASALAQLTRSRAAARSDRAGSLAAAAVTQPEVFARRKRRKQQKKAEAAKAKIAKFKLARRGGLAASKK</sequence>
<dbReference type="Pfam" id="PF20416">
    <property type="entry name" value="UTP20"/>
    <property type="match status" value="1"/>
</dbReference>
<dbReference type="Proteomes" id="UP000215902">
    <property type="component" value="Unassembled WGS sequence"/>
</dbReference>
<organism evidence="5 6">
    <name type="scientific">Macrostomum lignano</name>
    <dbReference type="NCBI Taxonomy" id="282301"/>
    <lineage>
        <taxon>Eukaryota</taxon>
        <taxon>Metazoa</taxon>
        <taxon>Spiralia</taxon>
        <taxon>Lophotrochozoa</taxon>
        <taxon>Platyhelminthes</taxon>
        <taxon>Rhabditophora</taxon>
        <taxon>Macrostomorpha</taxon>
        <taxon>Macrostomida</taxon>
        <taxon>Macrostomidae</taxon>
        <taxon>Macrostomum</taxon>
    </lineage>
</organism>
<dbReference type="OrthoDB" id="360653at2759"/>
<gene>
    <name evidence="5" type="ORF">BOX15_Mlig015680g1</name>
</gene>
<dbReference type="EMBL" id="NIVC01001839">
    <property type="protein sequence ID" value="PAA63475.1"/>
    <property type="molecule type" value="Genomic_DNA"/>
</dbReference>
<dbReference type="InterPro" id="IPR057525">
    <property type="entry name" value="UTP20_C"/>
</dbReference>
<reference evidence="5 6" key="1">
    <citation type="submission" date="2017-06" db="EMBL/GenBank/DDBJ databases">
        <title>A platform for efficient transgenesis in Macrostomum lignano, a flatworm model organism for stem cell research.</title>
        <authorList>
            <person name="Berezikov E."/>
        </authorList>
    </citation>
    <scope>NUCLEOTIDE SEQUENCE [LARGE SCALE GENOMIC DNA]</scope>
    <source>
        <strain evidence="5">DV1</strain>
        <tissue evidence="5">Whole organism</tissue>
    </source>
</reference>
<dbReference type="PANTHER" id="PTHR17695">
    <property type="entry name" value="SMALL SUBUNIT PROCESSOME COMPONENT 20 HOMOLOG"/>
    <property type="match status" value="1"/>
</dbReference>
<proteinExistence type="predicted"/>